<evidence type="ECO:0000313" key="3">
    <source>
        <dbReference type="Proteomes" id="UP000216478"/>
    </source>
</evidence>
<feature type="transmembrane region" description="Helical" evidence="1">
    <location>
        <begin position="132"/>
        <end position="156"/>
    </location>
</feature>
<evidence type="ECO:0000256" key="1">
    <source>
        <dbReference type="SAM" id="Phobius"/>
    </source>
</evidence>
<feature type="transmembrane region" description="Helical" evidence="1">
    <location>
        <begin position="106"/>
        <end position="126"/>
    </location>
</feature>
<dbReference type="Proteomes" id="UP000216478">
    <property type="component" value="Unassembled WGS sequence"/>
</dbReference>
<dbReference type="OrthoDB" id="7906671at2"/>
<protein>
    <submittedName>
        <fullName evidence="2">Putative membrane protein</fullName>
    </submittedName>
</protein>
<dbReference type="RefSeq" id="WP_094541253.1">
    <property type="nucleotide sequence ID" value="NZ_JBHEER010000003.1"/>
</dbReference>
<feature type="transmembrane region" description="Helical" evidence="1">
    <location>
        <begin position="65"/>
        <end position="94"/>
    </location>
</feature>
<organism evidence="2 3">
    <name type="scientific">Brucella grignonensis</name>
    <dbReference type="NCBI Taxonomy" id="94627"/>
    <lineage>
        <taxon>Bacteria</taxon>
        <taxon>Pseudomonadati</taxon>
        <taxon>Pseudomonadota</taxon>
        <taxon>Alphaproteobacteria</taxon>
        <taxon>Hyphomicrobiales</taxon>
        <taxon>Brucellaceae</taxon>
        <taxon>Brucella/Ochrobactrum group</taxon>
        <taxon>Brucella</taxon>
    </lineage>
</organism>
<keyword evidence="1" id="KW-0812">Transmembrane</keyword>
<reference evidence="2 3" key="1">
    <citation type="submission" date="2017-07" db="EMBL/GenBank/DDBJ databases">
        <title>Phylogenetic study on the rhizospheric bacterium Ochrobactrum sp. A44.</title>
        <authorList>
            <person name="Krzyzanowska D.M."/>
            <person name="Ossowicki A."/>
            <person name="Rajewska M."/>
            <person name="Maciag T."/>
            <person name="Kaczynski Z."/>
            <person name="Czerwicka M."/>
            <person name="Jafra S."/>
        </authorList>
    </citation>
    <scope>NUCLEOTIDE SEQUENCE [LARGE SCALE GENOMIC DNA]</scope>
    <source>
        <strain evidence="2 3">OgA9a</strain>
    </source>
</reference>
<sequence length="170" mass="18110">MTDTFDYITRFVVIVFGYCVAVLAAGFFLAAILYSQIDVLGYALSDPFFQDVFTEIRDAWDMTGFYATVLVGGPVLAVMAGGFSFFPALVLIIVSEARGWKSSLPYCIGGLVIGLLAMGTGSLFSIHDQQLAAGIALMTGAFACSGIVGGFVYWLIAGRNAGRFLARPAE</sequence>
<keyword evidence="3" id="KW-1185">Reference proteome</keyword>
<evidence type="ECO:0000313" key="2">
    <source>
        <dbReference type="EMBL" id="OYR10533.1"/>
    </source>
</evidence>
<dbReference type="AlphaFoldDB" id="A0A256F6Y0"/>
<keyword evidence="1" id="KW-1133">Transmembrane helix</keyword>
<feature type="transmembrane region" description="Helical" evidence="1">
    <location>
        <begin position="12"/>
        <end position="34"/>
    </location>
</feature>
<accession>A0A256F6Y0</accession>
<dbReference type="EMBL" id="NNRL01000163">
    <property type="protein sequence ID" value="OYR10533.1"/>
    <property type="molecule type" value="Genomic_DNA"/>
</dbReference>
<gene>
    <name evidence="2" type="ORF">CEV33_1995</name>
</gene>
<comment type="caution">
    <text evidence="2">The sequence shown here is derived from an EMBL/GenBank/DDBJ whole genome shotgun (WGS) entry which is preliminary data.</text>
</comment>
<proteinExistence type="predicted"/>
<keyword evidence="1" id="KW-0472">Membrane</keyword>
<name>A0A256F6Y0_9HYPH</name>